<dbReference type="GO" id="GO:0046872">
    <property type="term" value="F:metal ion binding"/>
    <property type="evidence" value="ECO:0007669"/>
    <property type="project" value="UniProtKB-KW"/>
</dbReference>
<dbReference type="Proteomes" id="UP000789595">
    <property type="component" value="Unassembled WGS sequence"/>
</dbReference>
<keyword evidence="17" id="KW-1185">Reference proteome</keyword>
<name>A0A8J2SSX5_9STRA</name>
<dbReference type="GO" id="GO:0016042">
    <property type="term" value="P:lipid catabolic process"/>
    <property type="evidence" value="ECO:0007669"/>
    <property type="project" value="UniProtKB-KW"/>
</dbReference>
<evidence type="ECO:0000256" key="8">
    <source>
        <dbReference type="ARBA" id="ARBA00022837"/>
    </source>
</evidence>
<dbReference type="InterPro" id="IPR052214">
    <property type="entry name" value="DAG_Lipase-Related"/>
</dbReference>
<keyword evidence="4" id="KW-0597">Phosphoprotein</keyword>
<sequence length="634" mass="69185">LPAPDNNTSAQAITKRVPPAATLQCATSRRASMEDTPTAEKQGYPALMQPRITQPKARPFRIVASERHYPLAGWRRCWSRGDPHPFEFEDSGRPCAAPDDAGWRVEVRDATDQEGWLYGTAFERLNDHRKGGRAAKRSTDRCRRRVWVHCVDAGPAPIEDEEPPQDDGTSLFWRVCRATLGRRPLQDYPMDPTAWYRVRKSHERFYEEWVSKPHPDVARAQLIDLAHAFLYCRAACGGAYGFAMAEGHMDSLSKGAALFTYKKVAYFDPAEDCCGAENTRALRSMAGLSEDAVLCTKWSIKAYKPSFFVCLDHARRWVVIGIRGTVATRDLLADVTASQVKFRNGRAHLGFLRCAAFVEKASAEALRQAHEKYSDYTLVLCGHSMGASVAALLALAHVDDDSVWPTFAKTRVYCMAAGPCVSRNLAEACKAFCLGAVRGRDPIARLSVLSVEGLLDELVDQGLGRRLQQLLFGAAPSSEVRGAVSVTHTDDINENVEVPLSGLTADLDVFAEAVVAERAPSPPVVSTGNSRAIAAALAETESSVREPLLLPGAVVHVDRLATGPVAFASSASDYERLLLSNALLGHHLPAGYCDLLLELSGAYASDESPDALAALRARVIASDWARPVDRSVLT</sequence>
<keyword evidence="9" id="KW-0442">Lipid degradation</keyword>
<protein>
    <recommendedName>
        <fullName evidence="14">sn-1-specific diacylglycerol lipase</fullName>
        <ecNumber evidence="14">3.1.1.116</ecNumber>
    </recommendedName>
</protein>
<keyword evidence="12" id="KW-0472">Membrane</keyword>
<dbReference type="InterPro" id="IPR029058">
    <property type="entry name" value="AB_hydrolase_fold"/>
</dbReference>
<comment type="caution">
    <text evidence="16">The sequence shown here is derived from an EMBL/GenBank/DDBJ whole genome shotgun (WGS) entry which is preliminary data.</text>
</comment>
<evidence type="ECO:0000256" key="7">
    <source>
        <dbReference type="ARBA" id="ARBA00022801"/>
    </source>
</evidence>
<evidence type="ECO:0000256" key="13">
    <source>
        <dbReference type="ARBA" id="ARBA00024531"/>
    </source>
</evidence>
<evidence type="ECO:0000256" key="5">
    <source>
        <dbReference type="ARBA" id="ARBA00022692"/>
    </source>
</evidence>
<dbReference type="EMBL" id="CAKKNE010000004">
    <property type="protein sequence ID" value="CAH0374101.1"/>
    <property type="molecule type" value="Genomic_DNA"/>
</dbReference>
<evidence type="ECO:0000256" key="9">
    <source>
        <dbReference type="ARBA" id="ARBA00022963"/>
    </source>
</evidence>
<evidence type="ECO:0000256" key="10">
    <source>
        <dbReference type="ARBA" id="ARBA00022989"/>
    </source>
</evidence>
<reference evidence="16" key="1">
    <citation type="submission" date="2021-11" db="EMBL/GenBank/DDBJ databases">
        <authorList>
            <consortium name="Genoscope - CEA"/>
            <person name="William W."/>
        </authorList>
    </citation>
    <scope>NUCLEOTIDE SEQUENCE</scope>
</reference>
<dbReference type="Gene3D" id="3.40.50.1820">
    <property type="entry name" value="alpha/beta hydrolase"/>
    <property type="match status" value="1"/>
</dbReference>
<accession>A0A8J2SSX5</accession>
<keyword evidence="6" id="KW-0479">Metal-binding</keyword>
<keyword evidence="7" id="KW-0378">Hydrolase</keyword>
<evidence type="ECO:0000313" key="16">
    <source>
        <dbReference type="EMBL" id="CAH0374101.1"/>
    </source>
</evidence>
<evidence type="ECO:0000256" key="11">
    <source>
        <dbReference type="ARBA" id="ARBA00023098"/>
    </source>
</evidence>
<evidence type="ECO:0000256" key="12">
    <source>
        <dbReference type="ARBA" id="ARBA00023136"/>
    </source>
</evidence>
<dbReference type="GO" id="GO:0005886">
    <property type="term" value="C:plasma membrane"/>
    <property type="evidence" value="ECO:0007669"/>
    <property type="project" value="UniProtKB-SubCell"/>
</dbReference>
<dbReference type="EC" id="3.1.1.116" evidence="14"/>
<evidence type="ECO:0000259" key="15">
    <source>
        <dbReference type="Pfam" id="PF01764"/>
    </source>
</evidence>
<dbReference type="PANTHER" id="PTHR45792">
    <property type="entry name" value="DIACYLGLYCEROL LIPASE HOMOLOG-RELATED"/>
    <property type="match status" value="1"/>
</dbReference>
<dbReference type="InterPro" id="IPR002921">
    <property type="entry name" value="Fungal_lipase-type"/>
</dbReference>
<comment type="cofactor">
    <cofactor evidence="1">
        <name>Ca(2+)</name>
        <dbReference type="ChEBI" id="CHEBI:29108"/>
    </cofactor>
</comment>
<organism evidence="16 17">
    <name type="scientific">Pelagomonas calceolata</name>
    <dbReference type="NCBI Taxonomy" id="35677"/>
    <lineage>
        <taxon>Eukaryota</taxon>
        <taxon>Sar</taxon>
        <taxon>Stramenopiles</taxon>
        <taxon>Ochrophyta</taxon>
        <taxon>Pelagophyceae</taxon>
        <taxon>Pelagomonadales</taxon>
        <taxon>Pelagomonadaceae</taxon>
        <taxon>Pelagomonas</taxon>
    </lineage>
</organism>
<evidence type="ECO:0000256" key="3">
    <source>
        <dbReference type="ARBA" id="ARBA00022475"/>
    </source>
</evidence>
<feature type="domain" description="Fungal lipase-type" evidence="15">
    <location>
        <begin position="319"/>
        <end position="448"/>
    </location>
</feature>
<evidence type="ECO:0000313" key="17">
    <source>
        <dbReference type="Proteomes" id="UP000789595"/>
    </source>
</evidence>
<feature type="non-terminal residue" evidence="16">
    <location>
        <position position="634"/>
    </location>
</feature>
<evidence type="ECO:0000256" key="14">
    <source>
        <dbReference type="ARBA" id="ARBA00026104"/>
    </source>
</evidence>
<dbReference type="PANTHER" id="PTHR45792:SF8">
    <property type="entry name" value="DIACYLGLYCEROL LIPASE-ALPHA"/>
    <property type="match status" value="1"/>
</dbReference>
<dbReference type="OrthoDB" id="438440at2759"/>
<keyword evidence="10" id="KW-1133">Transmembrane helix</keyword>
<keyword evidence="8" id="KW-0106">Calcium</keyword>
<dbReference type="GO" id="GO:0016298">
    <property type="term" value="F:lipase activity"/>
    <property type="evidence" value="ECO:0007669"/>
    <property type="project" value="TreeGrafter"/>
</dbReference>
<evidence type="ECO:0000256" key="6">
    <source>
        <dbReference type="ARBA" id="ARBA00022723"/>
    </source>
</evidence>
<comment type="subcellular location">
    <subcellularLocation>
        <location evidence="2">Cell membrane</location>
        <topology evidence="2">Multi-pass membrane protein</topology>
    </subcellularLocation>
</comment>
<comment type="catalytic activity">
    <reaction evidence="13">
        <text>a 1,2-diacyl-sn-glycerol + H2O = a 2-acylglycerol + a fatty acid + H(+)</text>
        <dbReference type="Rhea" id="RHEA:33275"/>
        <dbReference type="ChEBI" id="CHEBI:15377"/>
        <dbReference type="ChEBI" id="CHEBI:15378"/>
        <dbReference type="ChEBI" id="CHEBI:17389"/>
        <dbReference type="ChEBI" id="CHEBI:17815"/>
        <dbReference type="ChEBI" id="CHEBI:28868"/>
        <dbReference type="EC" id="3.1.1.116"/>
    </reaction>
    <physiologicalReaction direction="left-to-right" evidence="13">
        <dbReference type="Rhea" id="RHEA:33276"/>
    </physiologicalReaction>
</comment>
<evidence type="ECO:0000256" key="1">
    <source>
        <dbReference type="ARBA" id="ARBA00001913"/>
    </source>
</evidence>
<dbReference type="AlphaFoldDB" id="A0A8J2SSX5"/>
<proteinExistence type="predicted"/>
<dbReference type="SUPFAM" id="SSF53474">
    <property type="entry name" value="alpha/beta-Hydrolases"/>
    <property type="match status" value="1"/>
</dbReference>
<keyword evidence="3" id="KW-1003">Cell membrane</keyword>
<evidence type="ECO:0000256" key="4">
    <source>
        <dbReference type="ARBA" id="ARBA00022553"/>
    </source>
</evidence>
<dbReference type="CDD" id="cd00519">
    <property type="entry name" value="Lipase_3"/>
    <property type="match status" value="1"/>
</dbReference>
<dbReference type="Pfam" id="PF01764">
    <property type="entry name" value="Lipase_3"/>
    <property type="match status" value="1"/>
</dbReference>
<evidence type="ECO:0000256" key="2">
    <source>
        <dbReference type="ARBA" id="ARBA00004651"/>
    </source>
</evidence>
<keyword evidence="11" id="KW-0443">Lipid metabolism</keyword>
<keyword evidence="5" id="KW-0812">Transmembrane</keyword>
<gene>
    <name evidence="16" type="ORF">PECAL_4P13630</name>
</gene>